<proteinExistence type="predicted"/>
<dbReference type="InterPro" id="IPR029464">
    <property type="entry name" value="HSDR_N"/>
</dbReference>
<evidence type="ECO:0000259" key="1">
    <source>
        <dbReference type="Pfam" id="PF13588"/>
    </source>
</evidence>
<keyword evidence="3" id="KW-1185">Reference proteome</keyword>
<feature type="domain" description="Type I restriction enzyme R protein N-terminal" evidence="1">
    <location>
        <begin position="14"/>
        <end position="69"/>
    </location>
</feature>
<reference evidence="2 3" key="1">
    <citation type="submission" date="2011-11" db="EMBL/GenBank/DDBJ databases">
        <title>The Noncontiguous Finished genome of Desulfosporosinus youngiae DSM 17734.</title>
        <authorList>
            <consortium name="US DOE Joint Genome Institute (JGI-PGF)"/>
            <person name="Lucas S."/>
            <person name="Han J."/>
            <person name="Lapidus A."/>
            <person name="Cheng J.-F."/>
            <person name="Goodwin L."/>
            <person name="Pitluck S."/>
            <person name="Peters L."/>
            <person name="Ovchinnikova G."/>
            <person name="Lu M."/>
            <person name="Land M.L."/>
            <person name="Hauser L."/>
            <person name="Pester M."/>
            <person name="Spring S."/>
            <person name="Ollivier B."/>
            <person name="Rattei T."/>
            <person name="Klenk H.-P."/>
            <person name="Wagner M."/>
            <person name="Loy A."/>
            <person name="Woyke T.J."/>
        </authorList>
    </citation>
    <scope>NUCLEOTIDE SEQUENCE [LARGE SCALE GENOMIC DNA]</scope>
    <source>
        <strain evidence="2 3">DSM 17734</strain>
    </source>
</reference>
<dbReference type="Pfam" id="PF13588">
    <property type="entry name" value="HSDR_N_2"/>
    <property type="match status" value="1"/>
</dbReference>
<evidence type="ECO:0000313" key="2">
    <source>
        <dbReference type="EMBL" id="EHQ91033.1"/>
    </source>
</evidence>
<dbReference type="RefSeq" id="WP_007785741.1">
    <property type="nucleotide sequence ID" value="NZ_CM001441.1"/>
</dbReference>
<protein>
    <recommendedName>
        <fullName evidence="1">Type I restriction enzyme R protein N-terminal domain-containing protein</fullName>
    </recommendedName>
</protein>
<dbReference type="AlphaFoldDB" id="H5XX93"/>
<sequence>MDQNRNQMVSKTKDFLVEYYKYRPEHILIDYPINLTDGSTELADLVVTTKKMNAYMVIYVTTDHIPMDKIKNILSKSDLIYGFVRQGKIDEVPELWGIRKKSGFFKDNDFEHISDYPSSMLGENLLEIFLRLPF</sequence>
<dbReference type="HOGENOM" id="CLU_1892879_0_0_9"/>
<organism evidence="2 3">
    <name type="scientific">Desulfosporosinus youngiae DSM 17734</name>
    <dbReference type="NCBI Taxonomy" id="768710"/>
    <lineage>
        <taxon>Bacteria</taxon>
        <taxon>Bacillati</taxon>
        <taxon>Bacillota</taxon>
        <taxon>Clostridia</taxon>
        <taxon>Eubacteriales</taxon>
        <taxon>Desulfitobacteriaceae</taxon>
        <taxon>Desulfosporosinus</taxon>
    </lineage>
</organism>
<name>H5XX93_9FIRM</name>
<accession>H5XX93</accession>
<gene>
    <name evidence="2" type="ORF">DesyoDRAFT_4067</name>
</gene>
<evidence type="ECO:0000313" key="3">
    <source>
        <dbReference type="Proteomes" id="UP000005104"/>
    </source>
</evidence>
<dbReference type="Proteomes" id="UP000005104">
    <property type="component" value="Chromosome"/>
</dbReference>
<dbReference type="OrthoDB" id="9789634at2"/>
<dbReference type="EMBL" id="CM001441">
    <property type="protein sequence ID" value="EHQ91033.1"/>
    <property type="molecule type" value="Genomic_DNA"/>
</dbReference>